<evidence type="ECO:0000256" key="2">
    <source>
        <dbReference type="ARBA" id="ARBA00007353"/>
    </source>
</evidence>
<comment type="catalytic activity">
    <reaction evidence="9">
        <text>S-methyl-5'-thioadenosine + phosphate = 5-(methylsulfanyl)-alpha-D-ribose 1-phosphate + adenine</text>
        <dbReference type="Rhea" id="RHEA:11852"/>
        <dbReference type="ChEBI" id="CHEBI:16708"/>
        <dbReference type="ChEBI" id="CHEBI:17509"/>
        <dbReference type="ChEBI" id="CHEBI:43474"/>
        <dbReference type="ChEBI" id="CHEBI:58533"/>
        <dbReference type="EC" id="2.4.2.28"/>
    </reaction>
    <physiologicalReaction direction="left-to-right" evidence="9">
        <dbReference type="Rhea" id="RHEA:11853"/>
    </physiologicalReaction>
</comment>
<dbReference type="NCBIfam" id="TIGR00726">
    <property type="entry name" value="peptidoglycan editing factor PgeF"/>
    <property type="match status" value="1"/>
</dbReference>
<dbReference type="OrthoDB" id="4279at2"/>
<gene>
    <name evidence="11" type="ORF">MTUNDRAET4_0679</name>
</gene>
<accession>A0A4U8YXX7</accession>
<dbReference type="SUPFAM" id="SSF64438">
    <property type="entry name" value="CNF1/YfiH-like putative cysteine hydrolases"/>
    <property type="match status" value="1"/>
</dbReference>
<evidence type="ECO:0000256" key="8">
    <source>
        <dbReference type="ARBA" id="ARBA00048968"/>
    </source>
</evidence>
<dbReference type="Gene3D" id="3.60.140.10">
    <property type="entry name" value="CNF1/YfiH-like putative cysteine hydrolases"/>
    <property type="match status" value="1"/>
</dbReference>
<dbReference type="CDD" id="cd16833">
    <property type="entry name" value="YfiH"/>
    <property type="match status" value="1"/>
</dbReference>
<dbReference type="GO" id="GO:0005507">
    <property type="term" value="F:copper ion binding"/>
    <property type="evidence" value="ECO:0007669"/>
    <property type="project" value="TreeGrafter"/>
</dbReference>
<dbReference type="PANTHER" id="PTHR30616">
    <property type="entry name" value="UNCHARACTERIZED PROTEIN YFIH"/>
    <property type="match status" value="1"/>
</dbReference>
<comment type="similarity">
    <text evidence="2 10">Belongs to the purine nucleoside phosphorylase YfiH/LACC1 family.</text>
</comment>
<proteinExistence type="inferred from homology"/>
<protein>
    <recommendedName>
        <fullName evidence="10">Purine nucleoside phosphorylase</fullName>
    </recommendedName>
</protein>
<evidence type="ECO:0000256" key="4">
    <source>
        <dbReference type="ARBA" id="ARBA00022723"/>
    </source>
</evidence>
<evidence type="ECO:0000256" key="1">
    <source>
        <dbReference type="ARBA" id="ARBA00000553"/>
    </source>
</evidence>
<dbReference type="InterPro" id="IPR003730">
    <property type="entry name" value="Cu_polyphenol_OxRdtase"/>
</dbReference>
<sequence>MDELKADALFAPVLQIAGVSHGFFTRRGGVSSGVYASLNGGVGSRDAPETVAENRRRMAAVLRVDAERLIVPYQVHSPDVLVISGPVEGRPHCDGLVTSTPGVALGVTGADCGMILFADAKARVIGAAHAGWKGALTGVLEATLFAMEGLGASRSSIIAALGPAIGQNSYEVGPEFYDRFVETAQAYADFFRPSQNWGRFMFDLPAFIALRLRQAGVGAFEDLGRDTYAEPEQFFSYRRSVHRQEPDYGRQISAIALV</sequence>
<evidence type="ECO:0000313" key="12">
    <source>
        <dbReference type="Proteomes" id="UP000294360"/>
    </source>
</evidence>
<dbReference type="InterPro" id="IPR038371">
    <property type="entry name" value="Cu_polyphenol_OxRdtase_sf"/>
</dbReference>
<dbReference type="RefSeq" id="WP_134486868.1">
    <property type="nucleotide sequence ID" value="NZ_CP139089.1"/>
</dbReference>
<dbReference type="Proteomes" id="UP000294360">
    <property type="component" value="Chromosome"/>
</dbReference>
<comment type="catalytic activity">
    <reaction evidence="7">
        <text>adenosine + H2O + H(+) = inosine + NH4(+)</text>
        <dbReference type="Rhea" id="RHEA:24408"/>
        <dbReference type="ChEBI" id="CHEBI:15377"/>
        <dbReference type="ChEBI" id="CHEBI:15378"/>
        <dbReference type="ChEBI" id="CHEBI:16335"/>
        <dbReference type="ChEBI" id="CHEBI:17596"/>
        <dbReference type="ChEBI" id="CHEBI:28938"/>
        <dbReference type="EC" id="3.5.4.4"/>
    </reaction>
    <physiologicalReaction direction="left-to-right" evidence="7">
        <dbReference type="Rhea" id="RHEA:24409"/>
    </physiologicalReaction>
</comment>
<evidence type="ECO:0000313" key="11">
    <source>
        <dbReference type="EMBL" id="VFU07572.1"/>
    </source>
</evidence>
<dbReference type="GO" id="GO:0017061">
    <property type="term" value="F:S-methyl-5-thioadenosine phosphorylase activity"/>
    <property type="evidence" value="ECO:0007669"/>
    <property type="project" value="UniProtKB-EC"/>
</dbReference>
<dbReference type="InterPro" id="IPR011324">
    <property type="entry name" value="Cytotoxic_necrot_fac-like_cat"/>
</dbReference>
<evidence type="ECO:0000256" key="3">
    <source>
        <dbReference type="ARBA" id="ARBA00022679"/>
    </source>
</evidence>
<dbReference type="EMBL" id="LR536450">
    <property type="protein sequence ID" value="VFU07572.1"/>
    <property type="molecule type" value="Genomic_DNA"/>
</dbReference>
<keyword evidence="3" id="KW-0808">Transferase</keyword>
<comment type="catalytic activity">
    <reaction evidence="1">
        <text>inosine + phosphate = alpha-D-ribose 1-phosphate + hypoxanthine</text>
        <dbReference type="Rhea" id="RHEA:27646"/>
        <dbReference type="ChEBI" id="CHEBI:17368"/>
        <dbReference type="ChEBI" id="CHEBI:17596"/>
        <dbReference type="ChEBI" id="CHEBI:43474"/>
        <dbReference type="ChEBI" id="CHEBI:57720"/>
        <dbReference type="EC" id="2.4.2.1"/>
    </reaction>
    <physiologicalReaction direction="left-to-right" evidence="1">
        <dbReference type="Rhea" id="RHEA:27647"/>
    </physiologicalReaction>
</comment>
<evidence type="ECO:0000256" key="5">
    <source>
        <dbReference type="ARBA" id="ARBA00022801"/>
    </source>
</evidence>
<evidence type="ECO:0000256" key="6">
    <source>
        <dbReference type="ARBA" id="ARBA00022833"/>
    </source>
</evidence>
<dbReference type="PANTHER" id="PTHR30616:SF2">
    <property type="entry name" value="PURINE NUCLEOSIDE PHOSPHORYLASE LACC1"/>
    <property type="match status" value="1"/>
</dbReference>
<keyword evidence="6" id="KW-0862">Zinc</keyword>
<organism evidence="11 12">
    <name type="scientific">Methylocella tundrae</name>
    <dbReference type="NCBI Taxonomy" id="227605"/>
    <lineage>
        <taxon>Bacteria</taxon>
        <taxon>Pseudomonadati</taxon>
        <taxon>Pseudomonadota</taxon>
        <taxon>Alphaproteobacteria</taxon>
        <taxon>Hyphomicrobiales</taxon>
        <taxon>Beijerinckiaceae</taxon>
        <taxon>Methylocella</taxon>
    </lineage>
</organism>
<reference evidence="11 12" key="1">
    <citation type="submission" date="2019-03" db="EMBL/GenBank/DDBJ databases">
        <authorList>
            <person name="Kox A.R. M."/>
        </authorList>
    </citation>
    <scope>NUCLEOTIDE SEQUENCE [LARGE SCALE GENOMIC DNA]</scope>
    <source>
        <strain evidence="11">MTUNDRAET4 annotated genome</strain>
    </source>
</reference>
<name>A0A4U8YXX7_METTU</name>
<dbReference type="AlphaFoldDB" id="A0A4U8YXX7"/>
<dbReference type="Pfam" id="PF02578">
    <property type="entry name" value="Cu-oxidase_4"/>
    <property type="match status" value="1"/>
</dbReference>
<comment type="catalytic activity">
    <reaction evidence="8">
        <text>adenosine + phosphate = alpha-D-ribose 1-phosphate + adenine</text>
        <dbReference type="Rhea" id="RHEA:27642"/>
        <dbReference type="ChEBI" id="CHEBI:16335"/>
        <dbReference type="ChEBI" id="CHEBI:16708"/>
        <dbReference type="ChEBI" id="CHEBI:43474"/>
        <dbReference type="ChEBI" id="CHEBI:57720"/>
        <dbReference type="EC" id="2.4.2.1"/>
    </reaction>
    <physiologicalReaction direction="left-to-right" evidence="8">
        <dbReference type="Rhea" id="RHEA:27643"/>
    </physiologicalReaction>
</comment>
<keyword evidence="4" id="KW-0479">Metal-binding</keyword>
<dbReference type="KEGG" id="mtun:MTUNDRAET4_0679"/>
<evidence type="ECO:0000256" key="9">
    <source>
        <dbReference type="ARBA" id="ARBA00049893"/>
    </source>
</evidence>
<evidence type="ECO:0000256" key="7">
    <source>
        <dbReference type="ARBA" id="ARBA00047989"/>
    </source>
</evidence>
<keyword evidence="5" id="KW-0378">Hydrolase</keyword>
<dbReference type="GO" id="GO:0016787">
    <property type="term" value="F:hydrolase activity"/>
    <property type="evidence" value="ECO:0007669"/>
    <property type="project" value="UniProtKB-KW"/>
</dbReference>
<evidence type="ECO:0000256" key="10">
    <source>
        <dbReference type="RuleBase" id="RU361274"/>
    </source>
</evidence>